<dbReference type="PANTHER" id="PTHR28008:SF1">
    <property type="entry name" value="DOMAIN PROTEIN, PUTATIVE (AFU_ORTHOLOGUE AFUA_3G10980)-RELATED"/>
    <property type="match status" value="1"/>
</dbReference>
<sequence>MEGMKGLVRDIVTPIIINSIIIFILSKINKKQQNKTGHITGVLFFTFIMTIVFELTGISPISGFHTDIRINEISYIPVVSTLDMVKDVFNTAHVENIPGNEVMLYLGANIFGNILMFGPLGLLLPLLWKHFRKFSKTVLFGFIVSFTIESSQLFLARGTDIDDLILNTIGTMLGYLAFVILRKLFPKFTAKFTLEDDMEKSSWSILPVTCVIIPYLVIVAFGFYDRAILFAR</sequence>
<accession>A0A6B4G4G9</accession>
<evidence type="ECO:0000313" key="2">
    <source>
        <dbReference type="EMBL" id="NFG16763.1"/>
    </source>
</evidence>
<dbReference type="InterPro" id="IPR006976">
    <property type="entry name" value="VanZ-like"/>
</dbReference>
<dbReference type="EMBL" id="SWOY01000002">
    <property type="protein sequence ID" value="NFG16763.1"/>
    <property type="molecule type" value="Genomic_DNA"/>
</dbReference>
<proteinExistence type="predicted"/>
<feature type="domain" description="VanZ-like" evidence="1">
    <location>
        <begin position="47"/>
        <end position="181"/>
    </location>
</feature>
<dbReference type="Proteomes" id="UP000478995">
    <property type="component" value="Unassembled WGS sequence"/>
</dbReference>
<evidence type="ECO:0000313" key="3">
    <source>
        <dbReference type="Proteomes" id="UP000478995"/>
    </source>
</evidence>
<comment type="caution">
    <text evidence="2">The sequence shown here is derived from an EMBL/GenBank/DDBJ whole genome shotgun (WGS) entry which is preliminary data.</text>
</comment>
<dbReference type="RefSeq" id="WP_012704012.1">
    <property type="nucleotide sequence ID" value="NZ_CP013246.1"/>
</dbReference>
<dbReference type="Pfam" id="PF04892">
    <property type="entry name" value="VanZ"/>
    <property type="match status" value="1"/>
</dbReference>
<organism evidence="2 3">
    <name type="scientific">Clostridium botulinum</name>
    <dbReference type="NCBI Taxonomy" id="1491"/>
    <lineage>
        <taxon>Bacteria</taxon>
        <taxon>Bacillati</taxon>
        <taxon>Bacillota</taxon>
        <taxon>Clostridia</taxon>
        <taxon>Eubacteriales</taxon>
        <taxon>Clostridiaceae</taxon>
        <taxon>Clostridium</taxon>
    </lineage>
</organism>
<gene>
    <name evidence="2" type="ORF">FC794_08150</name>
</gene>
<dbReference type="AlphaFoldDB" id="A0A6B4G4G9"/>
<name>A0A6B4G4G9_CLOBO</name>
<reference evidence="2 3" key="1">
    <citation type="submission" date="2019-04" db="EMBL/GenBank/DDBJ databases">
        <title>Genome sequencing of Clostridium botulinum Groups I-IV and Clostridium butyricum.</title>
        <authorList>
            <person name="Brunt J."/>
            <person name="Van Vliet A.H.M."/>
            <person name="Stringer S.C."/>
            <person name="Carter A.T."/>
            <person name="Peck M.W."/>
        </authorList>
    </citation>
    <scope>NUCLEOTIDE SEQUENCE [LARGE SCALE GENOMIC DNA]</scope>
    <source>
        <strain evidence="2 3">IFR 18/037</strain>
    </source>
</reference>
<dbReference type="PANTHER" id="PTHR28008">
    <property type="entry name" value="DOMAIN PROTEIN, PUTATIVE (AFU_ORTHOLOGUE AFUA_3G10980)-RELATED"/>
    <property type="match status" value="1"/>
</dbReference>
<protein>
    <submittedName>
        <fullName evidence="2">VanZ family protein</fullName>
    </submittedName>
</protein>
<evidence type="ECO:0000259" key="1">
    <source>
        <dbReference type="Pfam" id="PF04892"/>
    </source>
</evidence>